<dbReference type="EMBL" id="CAJPWZ010002521">
    <property type="protein sequence ID" value="CAG2239475.1"/>
    <property type="molecule type" value="Genomic_DNA"/>
</dbReference>
<evidence type="ECO:0000256" key="1">
    <source>
        <dbReference type="SAM" id="Phobius"/>
    </source>
</evidence>
<sequence>MTTSSYNNATISSMIKPSFQQTINDNGLTKIDTSFEDFMSKDQEITILSSGVFNSMSASSTITIKGGLSEKNKTIIFISTTSAVITIIGVMLLIIFAKVYLSKYNMKPRKEGDNISWRLNPAVSSHIKCKRTTTYYTTAAYVNETSDSAVSPTQLPEVKIVSKSRCECRCSTNEQFIAHSTKSSNHNYTNTELKKSIERRVTRKYKTA</sequence>
<keyword evidence="1" id="KW-0812">Transmembrane</keyword>
<keyword evidence="1" id="KW-1133">Transmembrane helix</keyword>
<gene>
    <name evidence="2" type="ORF">MEDL_51830</name>
</gene>
<proteinExistence type="predicted"/>
<protein>
    <submittedName>
        <fullName evidence="2">Uncharacterized protein</fullName>
    </submittedName>
</protein>
<reference evidence="2" key="1">
    <citation type="submission" date="2021-03" db="EMBL/GenBank/DDBJ databases">
        <authorList>
            <person name="Bekaert M."/>
        </authorList>
    </citation>
    <scope>NUCLEOTIDE SEQUENCE</scope>
</reference>
<evidence type="ECO:0000313" key="2">
    <source>
        <dbReference type="EMBL" id="CAG2239475.1"/>
    </source>
</evidence>
<organism evidence="2 3">
    <name type="scientific">Mytilus edulis</name>
    <name type="common">Blue mussel</name>
    <dbReference type="NCBI Taxonomy" id="6550"/>
    <lineage>
        <taxon>Eukaryota</taxon>
        <taxon>Metazoa</taxon>
        <taxon>Spiralia</taxon>
        <taxon>Lophotrochozoa</taxon>
        <taxon>Mollusca</taxon>
        <taxon>Bivalvia</taxon>
        <taxon>Autobranchia</taxon>
        <taxon>Pteriomorphia</taxon>
        <taxon>Mytilida</taxon>
        <taxon>Mytiloidea</taxon>
        <taxon>Mytilidae</taxon>
        <taxon>Mytilinae</taxon>
        <taxon>Mytilus</taxon>
    </lineage>
</organism>
<feature type="transmembrane region" description="Helical" evidence="1">
    <location>
        <begin position="75"/>
        <end position="101"/>
    </location>
</feature>
<name>A0A8S3UAH8_MYTED</name>
<dbReference type="AlphaFoldDB" id="A0A8S3UAH8"/>
<accession>A0A8S3UAH8</accession>
<keyword evidence="3" id="KW-1185">Reference proteome</keyword>
<dbReference type="Proteomes" id="UP000683360">
    <property type="component" value="Unassembled WGS sequence"/>
</dbReference>
<keyword evidence="1" id="KW-0472">Membrane</keyword>
<comment type="caution">
    <text evidence="2">The sequence shown here is derived from an EMBL/GenBank/DDBJ whole genome shotgun (WGS) entry which is preliminary data.</text>
</comment>
<evidence type="ECO:0000313" key="3">
    <source>
        <dbReference type="Proteomes" id="UP000683360"/>
    </source>
</evidence>